<organism evidence="1 2">
    <name type="scientific">Massilia aquatica</name>
    <dbReference type="NCBI Taxonomy" id="2609000"/>
    <lineage>
        <taxon>Bacteria</taxon>
        <taxon>Pseudomonadati</taxon>
        <taxon>Pseudomonadota</taxon>
        <taxon>Betaproteobacteria</taxon>
        <taxon>Burkholderiales</taxon>
        <taxon>Oxalobacteraceae</taxon>
        <taxon>Telluria group</taxon>
        <taxon>Massilia</taxon>
    </lineage>
</organism>
<comment type="caution">
    <text evidence="1">The sequence shown here is derived from an EMBL/GenBank/DDBJ whole genome shotgun (WGS) entry which is preliminary data.</text>
</comment>
<proteinExistence type="predicted"/>
<gene>
    <name evidence="1" type="ORF">F1609_20390</name>
</gene>
<name>A0ABX0M5L7_9BURK</name>
<dbReference type="Proteomes" id="UP000819052">
    <property type="component" value="Unassembled WGS sequence"/>
</dbReference>
<protein>
    <submittedName>
        <fullName evidence="1">Uncharacterized protein</fullName>
    </submittedName>
</protein>
<evidence type="ECO:0000313" key="1">
    <source>
        <dbReference type="EMBL" id="NHZ42515.1"/>
    </source>
</evidence>
<reference evidence="1 2" key="1">
    <citation type="submission" date="2019-09" db="EMBL/GenBank/DDBJ databases">
        <title>Taxonomy of Antarctic Massilia spp.: description of Massilia rubra sp. nov., Massilia aquatica sp. nov., Massilia mucilaginosa sp. nov., Massilia frigida sp. nov. isolated from streams, lakes and regoliths.</title>
        <authorList>
            <person name="Holochova P."/>
            <person name="Sedlacek I."/>
            <person name="Kralova S."/>
            <person name="Maslanova I."/>
            <person name="Busse H.-J."/>
            <person name="Stankova E."/>
            <person name="Vrbovska V."/>
            <person name="Kovarovic V."/>
            <person name="Bartak M."/>
            <person name="Svec P."/>
            <person name="Pantucek R."/>
        </authorList>
    </citation>
    <scope>NUCLEOTIDE SEQUENCE [LARGE SCALE GENOMIC DNA]</scope>
    <source>
        <strain evidence="1 2">CCM 8693</strain>
    </source>
</reference>
<evidence type="ECO:0000313" key="2">
    <source>
        <dbReference type="Proteomes" id="UP000819052"/>
    </source>
</evidence>
<keyword evidence="2" id="KW-1185">Reference proteome</keyword>
<sequence length="210" mass="20761">MAQAQGFWSASAGDGSVVSATILPDGQAWVVYERDGAVSAVAQASLVRSGTAYSGSGQYFPLSGASAQAFTLSGSLPGSAADGLPVSIRIGTAAPGPLAWTYNKAYDTPTVQASLAGRWIGKLGANVLSWDVDGAGRLSGTSTTGCLYGGSLTVHPGAAAVLDAAITETCAGVVQTLTGVARLGAGQAGLSLVYLGAPAQRAGAVLLSRQ</sequence>
<dbReference type="EMBL" id="VVIW01000013">
    <property type="protein sequence ID" value="NHZ42515.1"/>
    <property type="molecule type" value="Genomic_DNA"/>
</dbReference>
<accession>A0ABX0M5L7</accession>